<accession>A0AAW9HMZ1</accession>
<dbReference type="Proteomes" id="UP001281731">
    <property type="component" value="Unassembled WGS sequence"/>
</dbReference>
<organism evidence="1 2">
    <name type="scientific">Actinotignum urinale</name>
    <dbReference type="NCBI Taxonomy" id="190146"/>
    <lineage>
        <taxon>Bacteria</taxon>
        <taxon>Bacillati</taxon>
        <taxon>Actinomycetota</taxon>
        <taxon>Actinomycetes</taxon>
        <taxon>Actinomycetales</taxon>
        <taxon>Actinomycetaceae</taxon>
        <taxon>Actinotignum</taxon>
    </lineage>
</organism>
<sequence>MSAGSIDIEPADVARVENALEAVAHQVKALDPSVLPIGSSGLNFSPSVGAALNEACGYLSQKSVECARFLHQTSEDMSEALKLYEDADMRSHESFHRLQLLFEGVAYALLG</sequence>
<evidence type="ECO:0008006" key="3">
    <source>
        <dbReference type="Google" id="ProtNLM"/>
    </source>
</evidence>
<evidence type="ECO:0000313" key="2">
    <source>
        <dbReference type="Proteomes" id="UP001281731"/>
    </source>
</evidence>
<reference evidence="1" key="1">
    <citation type="submission" date="2023-10" db="EMBL/GenBank/DDBJ databases">
        <title>Whole Genome based description of the genera Actinobaculum and Actinotignum reveals a complex phylogenetic relationship within the species included in the genus Actinotignum.</title>
        <authorList>
            <person name="Jensen C.S."/>
            <person name="Dargis R."/>
            <person name="Kemp M."/>
            <person name="Christensen J.J."/>
        </authorList>
    </citation>
    <scope>NUCLEOTIDE SEQUENCE</scope>
    <source>
        <strain evidence="1">SLA_B511</strain>
    </source>
</reference>
<dbReference type="AlphaFoldDB" id="A0AAW9HMZ1"/>
<comment type="caution">
    <text evidence="1">The sequence shown here is derived from an EMBL/GenBank/DDBJ whole genome shotgun (WGS) entry which is preliminary data.</text>
</comment>
<gene>
    <name evidence="1" type="ORF">R6G80_04710</name>
</gene>
<protein>
    <recommendedName>
        <fullName evidence="3">PE domain-containing protein</fullName>
    </recommendedName>
</protein>
<dbReference type="EMBL" id="JAWNGC010000004">
    <property type="protein sequence ID" value="MDY5155026.1"/>
    <property type="molecule type" value="Genomic_DNA"/>
</dbReference>
<proteinExistence type="predicted"/>
<name>A0AAW9HMZ1_9ACTO</name>
<evidence type="ECO:0000313" key="1">
    <source>
        <dbReference type="EMBL" id="MDY5155026.1"/>
    </source>
</evidence>
<dbReference type="RefSeq" id="WP_320756508.1">
    <property type="nucleotide sequence ID" value="NZ_JAWNGC010000004.1"/>
</dbReference>